<evidence type="ECO:0000259" key="6">
    <source>
        <dbReference type="PROSITE" id="PS50893"/>
    </source>
</evidence>
<dbReference type="InterPro" id="IPR027417">
    <property type="entry name" value="P-loop_NTPase"/>
</dbReference>
<dbReference type="InterPro" id="IPR003593">
    <property type="entry name" value="AAA+_ATPase"/>
</dbReference>
<gene>
    <name evidence="7" type="ORF">O3W52_14755</name>
</gene>
<evidence type="ECO:0000313" key="7">
    <source>
        <dbReference type="EMBL" id="MCZ4091277.1"/>
    </source>
</evidence>
<reference evidence="7" key="1">
    <citation type="submission" date="2022-10" db="EMBL/GenBank/DDBJ databases">
        <title>Whole genome sequencing of three plant growth promoting bacteria isolated from Vachellia tortilis subsp. raddiana in Morocco.</title>
        <authorList>
            <person name="Hnini M."/>
            <person name="Zouagui R."/>
            <person name="Zouagui H."/>
            <person name="Chemao Elfihri M.-W."/>
            <person name="Ibrahimi A."/>
            <person name="Sbabou L."/>
            <person name="Aurag J."/>
        </authorList>
    </citation>
    <scope>NUCLEOTIDE SEQUENCE</scope>
    <source>
        <strain evidence="7">LMR678</strain>
    </source>
</reference>
<sequence>MQHVKANDAVSLPAALDVSAVNHSYGQKQVLSDVSFSIAPGRFTVLLGLNGAGKTTLFSLISHLYNTRRGAIRIFGHDISREPGEALRLLGIVFQARTLDLDLSVYQNLSYHASLHGIGRREAVSRIKTLLDQIGMSDRLYDKARSLSGGQMRRVEIVRALLHRPPLLLLDEATVGLDIQSRAEILATIRQLVVTDGISVFWATHLIDEVEDSDHVVILHKGKVLADGRVDDVVQSCGANSIGEAFATLSGVASVPAGGGSQ</sequence>
<accession>A0ABT4KH87</accession>
<evidence type="ECO:0000256" key="3">
    <source>
        <dbReference type="ARBA" id="ARBA00022458"/>
    </source>
</evidence>
<organism evidence="7 8">
    <name type="scientific">Sinorhizobium psoraleae</name>
    <dbReference type="NCBI Taxonomy" id="520838"/>
    <lineage>
        <taxon>Bacteria</taxon>
        <taxon>Pseudomonadati</taxon>
        <taxon>Pseudomonadota</taxon>
        <taxon>Alphaproteobacteria</taxon>
        <taxon>Hyphomicrobiales</taxon>
        <taxon>Rhizobiaceae</taxon>
        <taxon>Sinorhizobium/Ensifer group</taxon>
        <taxon>Sinorhizobium</taxon>
    </lineage>
</organism>
<keyword evidence="3" id="KW-0536">Nodulation</keyword>
<dbReference type="InterPro" id="IPR022467">
    <property type="entry name" value="ABC_transprt_ATP-bd_su_PQQ"/>
</dbReference>
<keyword evidence="5 7" id="KW-0067">ATP-binding</keyword>
<comment type="similarity">
    <text evidence="1">Belongs to the ABC transporter superfamily.</text>
</comment>
<evidence type="ECO:0000256" key="1">
    <source>
        <dbReference type="ARBA" id="ARBA00005417"/>
    </source>
</evidence>
<name>A0ABT4KH87_9HYPH</name>
<dbReference type="PROSITE" id="PS00211">
    <property type="entry name" value="ABC_TRANSPORTER_1"/>
    <property type="match status" value="1"/>
</dbReference>
<evidence type="ECO:0000256" key="2">
    <source>
        <dbReference type="ARBA" id="ARBA00022448"/>
    </source>
</evidence>
<evidence type="ECO:0000313" key="8">
    <source>
        <dbReference type="Proteomes" id="UP001079430"/>
    </source>
</evidence>
<dbReference type="PANTHER" id="PTHR42711:SF5">
    <property type="entry name" value="ABC TRANSPORTER ATP-BINDING PROTEIN NATA"/>
    <property type="match status" value="1"/>
</dbReference>
<keyword evidence="8" id="KW-1185">Reference proteome</keyword>
<proteinExistence type="inferred from homology"/>
<dbReference type="NCBIfam" id="TIGR03864">
    <property type="entry name" value="PQQ_ABC_ATP"/>
    <property type="match status" value="1"/>
</dbReference>
<protein>
    <submittedName>
        <fullName evidence="7">ABC transporter ATP-binding protein</fullName>
    </submittedName>
</protein>
<evidence type="ECO:0000256" key="5">
    <source>
        <dbReference type="ARBA" id="ARBA00022840"/>
    </source>
</evidence>
<dbReference type="Pfam" id="PF00005">
    <property type="entry name" value="ABC_tran"/>
    <property type="match status" value="1"/>
</dbReference>
<dbReference type="SMART" id="SM00382">
    <property type="entry name" value="AAA"/>
    <property type="match status" value="1"/>
</dbReference>
<dbReference type="InterPro" id="IPR050763">
    <property type="entry name" value="ABC_transporter_ATP-binding"/>
</dbReference>
<dbReference type="Proteomes" id="UP001079430">
    <property type="component" value="Unassembled WGS sequence"/>
</dbReference>
<dbReference type="InterPro" id="IPR003439">
    <property type="entry name" value="ABC_transporter-like_ATP-bd"/>
</dbReference>
<dbReference type="RefSeq" id="WP_269280922.1">
    <property type="nucleotide sequence ID" value="NZ_JAPVOI010000004.1"/>
</dbReference>
<dbReference type="PANTHER" id="PTHR42711">
    <property type="entry name" value="ABC TRANSPORTER ATP-BINDING PROTEIN"/>
    <property type="match status" value="1"/>
</dbReference>
<keyword evidence="4" id="KW-0547">Nucleotide-binding</keyword>
<dbReference type="GO" id="GO:0005524">
    <property type="term" value="F:ATP binding"/>
    <property type="evidence" value="ECO:0007669"/>
    <property type="project" value="UniProtKB-KW"/>
</dbReference>
<dbReference type="EMBL" id="JAPVOI010000004">
    <property type="protein sequence ID" value="MCZ4091277.1"/>
    <property type="molecule type" value="Genomic_DNA"/>
</dbReference>
<evidence type="ECO:0000256" key="4">
    <source>
        <dbReference type="ARBA" id="ARBA00022741"/>
    </source>
</evidence>
<dbReference type="InterPro" id="IPR017871">
    <property type="entry name" value="ABC_transporter-like_CS"/>
</dbReference>
<comment type="caution">
    <text evidence="7">The sequence shown here is derived from an EMBL/GenBank/DDBJ whole genome shotgun (WGS) entry which is preliminary data.</text>
</comment>
<dbReference type="Gene3D" id="3.40.50.300">
    <property type="entry name" value="P-loop containing nucleotide triphosphate hydrolases"/>
    <property type="match status" value="1"/>
</dbReference>
<dbReference type="SUPFAM" id="SSF52540">
    <property type="entry name" value="P-loop containing nucleoside triphosphate hydrolases"/>
    <property type="match status" value="1"/>
</dbReference>
<feature type="domain" description="ABC transporter" evidence="6">
    <location>
        <begin position="16"/>
        <end position="246"/>
    </location>
</feature>
<keyword evidence="2" id="KW-0813">Transport</keyword>
<dbReference type="PROSITE" id="PS50893">
    <property type="entry name" value="ABC_TRANSPORTER_2"/>
    <property type="match status" value="1"/>
</dbReference>